<dbReference type="eggNOG" id="COG3126">
    <property type="taxonomic scope" value="Bacteria"/>
</dbReference>
<dbReference type="RefSeq" id="WP_161631365.1">
    <property type="nucleotide sequence ID" value="NZ_FPAW01000022.1"/>
</dbReference>
<reference evidence="3 4" key="1">
    <citation type="submission" date="2016-10" db="EMBL/GenBank/DDBJ databases">
        <authorList>
            <person name="de Groot N.N."/>
        </authorList>
    </citation>
    <scope>NUCLEOTIDE SEQUENCE [LARGE SCALE GENOMIC DNA]</scope>
    <source>
        <strain evidence="3 4">CGMCC 1.10959</strain>
    </source>
</reference>
<dbReference type="Pfam" id="PF09619">
    <property type="entry name" value="YscW"/>
    <property type="match status" value="1"/>
</dbReference>
<evidence type="ECO:0000313" key="4">
    <source>
        <dbReference type="Proteomes" id="UP000182466"/>
    </source>
</evidence>
<dbReference type="EMBL" id="FPAW01000022">
    <property type="protein sequence ID" value="SFU06209.1"/>
    <property type="molecule type" value="Genomic_DNA"/>
</dbReference>
<name>A0A1I7D3E3_9RHOB</name>
<sequence length="258" mass="26796">MPLILRPFKLALAFLLAATTLAPPARAQTDSAQAVTVSGQITYRQRIALAPDSIATVSLRDISLADAPSKVVVDASYTGHQVPIPFELAIAGDLLDPRHSYSVSASIRGADGALLWTTDTVIPVDPTQPQTDVGAIDLTPVAAAPASGSEILTGDAWRIEDIDGRGVIDIAQTTIAFDTQGGVSGSGGCNRYNASYELNGETLNIGGIAATRMACVPAVGAQEQAFFALLNGPLKLQISETGALVMTNARGQTLTARR</sequence>
<accession>A0A1I7D3E3</accession>
<protein>
    <submittedName>
        <fullName evidence="3">Putative lipoprotein</fullName>
    </submittedName>
</protein>
<dbReference type="STRING" id="999627.SAMN05216236_12258"/>
<keyword evidence="3" id="KW-0449">Lipoprotein</keyword>
<dbReference type="PANTHER" id="PTHR38013">
    <property type="entry name" value="GLYCOPROTEIN/POLYSACCHARIDE METABOLISM"/>
    <property type="match status" value="1"/>
</dbReference>
<dbReference type="Gene3D" id="2.40.128.270">
    <property type="match status" value="1"/>
</dbReference>
<dbReference type="InterPro" id="IPR038670">
    <property type="entry name" value="HslJ-like_sf"/>
</dbReference>
<proteinExistence type="predicted"/>
<dbReference type="PANTHER" id="PTHR38013:SF1">
    <property type="entry name" value="GLYCOPROTEIN_POLYSACCHARIDE METABOLISM"/>
    <property type="match status" value="1"/>
</dbReference>
<dbReference type="AlphaFoldDB" id="A0A1I7D3E3"/>
<dbReference type="eggNOG" id="COG3187">
    <property type="taxonomic scope" value="Bacteria"/>
</dbReference>
<evidence type="ECO:0000259" key="2">
    <source>
        <dbReference type="Pfam" id="PF03724"/>
    </source>
</evidence>
<dbReference type="InterPro" id="IPR005184">
    <property type="entry name" value="DUF306_Meta_HslJ"/>
</dbReference>
<keyword evidence="1" id="KW-0732">Signal</keyword>
<feature type="domain" description="DUF306" evidence="2">
    <location>
        <begin position="152"/>
        <end position="255"/>
    </location>
</feature>
<keyword evidence="4" id="KW-1185">Reference proteome</keyword>
<dbReference type="Proteomes" id="UP000182466">
    <property type="component" value="Unassembled WGS sequence"/>
</dbReference>
<dbReference type="InterPro" id="IPR053196">
    <property type="entry name" value="Lipoprotein_YbaY-like"/>
</dbReference>
<feature type="signal peptide" evidence="1">
    <location>
        <begin position="1"/>
        <end position="27"/>
    </location>
</feature>
<evidence type="ECO:0000313" key="3">
    <source>
        <dbReference type="EMBL" id="SFU06209.1"/>
    </source>
</evidence>
<gene>
    <name evidence="3" type="ORF">SAMN05216236_12258</name>
</gene>
<dbReference type="Pfam" id="PF03724">
    <property type="entry name" value="META"/>
    <property type="match status" value="1"/>
</dbReference>
<feature type="chain" id="PRO_5010368159" evidence="1">
    <location>
        <begin position="28"/>
        <end position="258"/>
    </location>
</feature>
<organism evidence="3 4">
    <name type="scientific">Sedimentitalea nanhaiensis</name>
    <dbReference type="NCBI Taxonomy" id="999627"/>
    <lineage>
        <taxon>Bacteria</taxon>
        <taxon>Pseudomonadati</taxon>
        <taxon>Pseudomonadota</taxon>
        <taxon>Alphaproteobacteria</taxon>
        <taxon>Rhodobacterales</taxon>
        <taxon>Paracoccaceae</taxon>
        <taxon>Sedimentitalea</taxon>
    </lineage>
</organism>
<evidence type="ECO:0000256" key="1">
    <source>
        <dbReference type="SAM" id="SignalP"/>
    </source>
</evidence>
<dbReference type="InterPro" id="IPR039366">
    <property type="entry name" value="Pilotin"/>
</dbReference>